<evidence type="ECO:0000313" key="1">
    <source>
        <dbReference type="EMBL" id="PCE64609.1"/>
    </source>
</evidence>
<keyword evidence="2" id="KW-1185">Reference proteome</keyword>
<accession>A0A2A4G6L2</accession>
<comment type="caution">
    <text evidence="1">The sequence shown here is derived from an EMBL/GenBank/DDBJ whole genome shotgun (WGS) entry which is preliminary data.</text>
</comment>
<reference evidence="1 2" key="1">
    <citation type="submission" date="2017-04" db="EMBL/GenBank/DDBJ databases">
        <title>A new member of the family Flavobacteriaceae isolated from ascidians.</title>
        <authorList>
            <person name="Chen L."/>
        </authorList>
    </citation>
    <scope>NUCLEOTIDE SEQUENCE [LARGE SCALE GENOMIC DNA]</scope>
    <source>
        <strain evidence="1 2">HQA918</strain>
    </source>
</reference>
<dbReference type="OrthoDB" id="1144359at2"/>
<protein>
    <recommendedName>
        <fullName evidence="3">STAS/SEC14 domain-containing protein</fullName>
    </recommendedName>
</protein>
<dbReference type="Proteomes" id="UP000219559">
    <property type="component" value="Unassembled WGS sequence"/>
</dbReference>
<dbReference type="EMBL" id="NBWU01000003">
    <property type="protein sequence ID" value="PCE64609.1"/>
    <property type="molecule type" value="Genomic_DNA"/>
</dbReference>
<dbReference type="AlphaFoldDB" id="A0A2A4G6L2"/>
<dbReference type="RefSeq" id="WP_097440723.1">
    <property type="nucleotide sequence ID" value="NZ_KZ300476.1"/>
</dbReference>
<proteinExistence type="predicted"/>
<sequence>MVVIMDYGILVDEPQLEYFDALVDTHFRNTDFGYMTIRVNSYSVNPHVYKTIGKWENLKCFAIVDLEAKAEKTFPVESAFFKGPMHLFQDLKKAYKWVLELTDPAKTV</sequence>
<name>A0A2A4G6L2_9FLAO</name>
<organism evidence="1 2">
    <name type="scientific">Sediminicola luteus</name>
    <dbReference type="NCBI Taxonomy" id="319238"/>
    <lineage>
        <taxon>Bacteria</taxon>
        <taxon>Pseudomonadati</taxon>
        <taxon>Bacteroidota</taxon>
        <taxon>Flavobacteriia</taxon>
        <taxon>Flavobacteriales</taxon>
        <taxon>Flavobacteriaceae</taxon>
        <taxon>Sediminicola</taxon>
    </lineage>
</organism>
<evidence type="ECO:0008006" key="3">
    <source>
        <dbReference type="Google" id="ProtNLM"/>
    </source>
</evidence>
<evidence type="ECO:0000313" key="2">
    <source>
        <dbReference type="Proteomes" id="UP000219559"/>
    </source>
</evidence>
<gene>
    <name evidence="1" type="ORF">B7P33_10050</name>
</gene>